<evidence type="ECO:0000313" key="1">
    <source>
        <dbReference type="EMBL" id="RRT84972.1"/>
    </source>
</evidence>
<organism evidence="1 2">
    <name type="scientific">Ensete ventricosum</name>
    <name type="common">Abyssinian banana</name>
    <name type="synonym">Musa ensete</name>
    <dbReference type="NCBI Taxonomy" id="4639"/>
    <lineage>
        <taxon>Eukaryota</taxon>
        <taxon>Viridiplantae</taxon>
        <taxon>Streptophyta</taxon>
        <taxon>Embryophyta</taxon>
        <taxon>Tracheophyta</taxon>
        <taxon>Spermatophyta</taxon>
        <taxon>Magnoliopsida</taxon>
        <taxon>Liliopsida</taxon>
        <taxon>Zingiberales</taxon>
        <taxon>Musaceae</taxon>
        <taxon>Ensete</taxon>
    </lineage>
</organism>
<name>A0A427B906_ENSVE</name>
<reference evidence="1 2" key="1">
    <citation type="journal article" date="2014" name="Agronomy (Basel)">
        <title>A Draft Genome Sequence for Ensete ventricosum, the Drought-Tolerant Tree Against Hunger.</title>
        <authorList>
            <person name="Harrison J."/>
            <person name="Moore K.A."/>
            <person name="Paszkiewicz K."/>
            <person name="Jones T."/>
            <person name="Grant M."/>
            <person name="Ambacheew D."/>
            <person name="Muzemil S."/>
            <person name="Studholme D.J."/>
        </authorList>
    </citation>
    <scope>NUCLEOTIDE SEQUENCE [LARGE SCALE GENOMIC DNA]</scope>
</reference>
<dbReference type="Proteomes" id="UP000287651">
    <property type="component" value="Unassembled WGS sequence"/>
</dbReference>
<accession>A0A427B906</accession>
<comment type="caution">
    <text evidence="1">The sequence shown here is derived from an EMBL/GenBank/DDBJ whole genome shotgun (WGS) entry which is preliminary data.</text>
</comment>
<sequence length="73" mass="7484">MSTSRNTAAEGQLLVELVCCGRTAAGQAEEEGELSQGMVAAEALQRPLEHVGVTAVALAKGGRRAHKATPAII</sequence>
<proteinExistence type="predicted"/>
<protein>
    <submittedName>
        <fullName evidence="1">Uncharacterized protein</fullName>
    </submittedName>
</protein>
<evidence type="ECO:0000313" key="2">
    <source>
        <dbReference type="Proteomes" id="UP000287651"/>
    </source>
</evidence>
<dbReference type="EMBL" id="AMZH03000198">
    <property type="protein sequence ID" value="RRT84972.1"/>
    <property type="molecule type" value="Genomic_DNA"/>
</dbReference>
<gene>
    <name evidence="1" type="ORF">B296_00004408</name>
</gene>
<dbReference type="AlphaFoldDB" id="A0A427B906"/>